<gene>
    <name evidence="1" type="ORF">AKAME5_000330500</name>
</gene>
<dbReference type="Gene3D" id="2.10.25.10">
    <property type="entry name" value="Laminin"/>
    <property type="match status" value="1"/>
</dbReference>
<evidence type="ECO:0000313" key="1">
    <source>
        <dbReference type="EMBL" id="GLD49616.1"/>
    </source>
</evidence>
<dbReference type="AlphaFoldDB" id="A0AAD3M9H1"/>
<keyword evidence="2" id="KW-1185">Reference proteome</keyword>
<evidence type="ECO:0000313" key="2">
    <source>
        <dbReference type="Proteomes" id="UP001279410"/>
    </source>
</evidence>
<sequence>MQKFSCESQPAGSGRCKEGFGGLQCDRCVVGYMGYPSCQRCNCSVEGSTNTDPCITPCMCK</sequence>
<name>A0AAD3M9H1_LATJO</name>
<dbReference type="EMBL" id="BRZM01000008">
    <property type="protein sequence ID" value="GLD49616.1"/>
    <property type="molecule type" value="Genomic_DNA"/>
</dbReference>
<reference evidence="1" key="1">
    <citation type="submission" date="2022-08" db="EMBL/GenBank/DDBJ databases">
        <title>Genome sequencing of akame (Lates japonicus).</title>
        <authorList>
            <person name="Hashiguchi Y."/>
            <person name="Takahashi H."/>
        </authorList>
    </citation>
    <scope>NUCLEOTIDE SEQUENCE</scope>
    <source>
        <strain evidence="1">Kochi</strain>
    </source>
</reference>
<dbReference type="SUPFAM" id="SSF57196">
    <property type="entry name" value="EGF/Laminin"/>
    <property type="match status" value="1"/>
</dbReference>
<dbReference type="Proteomes" id="UP001279410">
    <property type="component" value="Unassembled WGS sequence"/>
</dbReference>
<feature type="non-terminal residue" evidence="1">
    <location>
        <position position="61"/>
    </location>
</feature>
<accession>A0AAD3M9H1</accession>
<proteinExistence type="predicted"/>
<comment type="caution">
    <text evidence="1">The sequence shown here is derived from an EMBL/GenBank/DDBJ whole genome shotgun (WGS) entry which is preliminary data.</text>
</comment>
<protein>
    <submittedName>
        <fullName evidence="1">Laminin subunit alpha-2</fullName>
    </submittedName>
</protein>
<organism evidence="1 2">
    <name type="scientific">Lates japonicus</name>
    <name type="common">Japanese lates</name>
    <dbReference type="NCBI Taxonomy" id="270547"/>
    <lineage>
        <taxon>Eukaryota</taxon>
        <taxon>Metazoa</taxon>
        <taxon>Chordata</taxon>
        <taxon>Craniata</taxon>
        <taxon>Vertebrata</taxon>
        <taxon>Euteleostomi</taxon>
        <taxon>Actinopterygii</taxon>
        <taxon>Neopterygii</taxon>
        <taxon>Teleostei</taxon>
        <taxon>Neoteleostei</taxon>
        <taxon>Acanthomorphata</taxon>
        <taxon>Carangaria</taxon>
        <taxon>Carangaria incertae sedis</taxon>
        <taxon>Centropomidae</taxon>
        <taxon>Lates</taxon>
    </lineage>
</organism>